<dbReference type="STRING" id="1114924.SAMN05216258_102431"/>
<evidence type="ECO:0000256" key="3">
    <source>
        <dbReference type="ARBA" id="ARBA00022989"/>
    </source>
</evidence>
<comment type="subcellular location">
    <subcellularLocation>
        <location evidence="1">Membrane</location>
        <topology evidence="1">Multi-pass membrane protein</topology>
    </subcellularLocation>
</comment>
<keyword evidence="2 5" id="KW-0812">Transmembrane</keyword>
<dbReference type="RefSeq" id="WP_177236150.1">
    <property type="nucleotide sequence ID" value="NZ_FOQH01000002.1"/>
</dbReference>
<feature type="transmembrane region" description="Helical" evidence="5">
    <location>
        <begin position="72"/>
        <end position="90"/>
    </location>
</feature>
<evidence type="ECO:0000313" key="7">
    <source>
        <dbReference type="EMBL" id="SFH82700.1"/>
    </source>
</evidence>
<sequence>MILEFLKTVAMAYRAPRRSARAMLDRAPSMTDCALMVVLATLVQAMFGAVVDLAMGGDGPSMSALGARMTEVALNFFMFAVLTAGAYWLGRRFGGKAQPADMARVVAWHLLVTAFLAPLNLLGIHAITSANPEDGASALALLAPVSVGLSIWLFAAFVAEAHGFRRVGLVAVATVGGFIALGFATMILATLFSLAPPPA</sequence>
<name>A0A1I3D7I8_9RHOB</name>
<evidence type="ECO:0000256" key="5">
    <source>
        <dbReference type="SAM" id="Phobius"/>
    </source>
</evidence>
<keyword evidence="3 5" id="KW-1133">Transmembrane helix</keyword>
<feature type="domain" description="Yip1" evidence="6">
    <location>
        <begin position="14"/>
        <end position="183"/>
    </location>
</feature>
<organism evidence="7 8">
    <name type="scientific">Albimonas pacifica</name>
    <dbReference type="NCBI Taxonomy" id="1114924"/>
    <lineage>
        <taxon>Bacteria</taxon>
        <taxon>Pseudomonadati</taxon>
        <taxon>Pseudomonadota</taxon>
        <taxon>Alphaproteobacteria</taxon>
        <taxon>Rhodobacterales</taxon>
        <taxon>Paracoccaceae</taxon>
        <taxon>Albimonas</taxon>
    </lineage>
</organism>
<evidence type="ECO:0000256" key="4">
    <source>
        <dbReference type="ARBA" id="ARBA00023136"/>
    </source>
</evidence>
<dbReference type="Pfam" id="PF04893">
    <property type="entry name" value="Yip1"/>
    <property type="match status" value="1"/>
</dbReference>
<keyword evidence="4 5" id="KW-0472">Membrane</keyword>
<gene>
    <name evidence="7" type="ORF">SAMN05216258_102431</name>
</gene>
<feature type="transmembrane region" description="Helical" evidence="5">
    <location>
        <begin position="102"/>
        <end position="124"/>
    </location>
</feature>
<dbReference type="Proteomes" id="UP000199377">
    <property type="component" value="Unassembled WGS sequence"/>
</dbReference>
<dbReference type="GO" id="GO:0016020">
    <property type="term" value="C:membrane"/>
    <property type="evidence" value="ECO:0007669"/>
    <property type="project" value="UniProtKB-SubCell"/>
</dbReference>
<keyword evidence="8" id="KW-1185">Reference proteome</keyword>
<dbReference type="EMBL" id="FOQH01000002">
    <property type="protein sequence ID" value="SFH82700.1"/>
    <property type="molecule type" value="Genomic_DNA"/>
</dbReference>
<dbReference type="AlphaFoldDB" id="A0A1I3D7I8"/>
<evidence type="ECO:0000259" key="6">
    <source>
        <dbReference type="Pfam" id="PF04893"/>
    </source>
</evidence>
<proteinExistence type="predicted"/>
<dbReference type="InterPro" id="IPR006977">
    <property type="entry name" value="Yip1_dom"/>
</dbReference>
<protein>
    <submittedName>
        <fullName evidence="7">Yip1 domain-containing protein</fullName>
    </submittedName>
</protein>
<feature type="transmembrane region" description="Helical" evidence="5">
    <location>
        <begin position="136"/>
        <end position="157"/>
    </location>
</feature>
<evidence type="ECO:0000313" key="8">
    <source>
        <dbReference type="Proteomes" id="UP000199377"/>
    </source>
</evidence>
<evidence type="ECO:0000256" key="1">
    <source>
        <dbReference type="ARBA" id="ARBA00004141"/>
    </source>
</evidence>
<reference evidence="7 8" key="1">
    <citation type="submission" date="2016-10" db="EMBL/GenBank/DDBJ databases">
        <authorList>
            <person name="de Groot N.N."/>
        </authorList>
    </citation>
    <scope>NUCLEOTIDE SEQUENCE [LARGE SCALE GENOMIC DNA]</scope>
    <source>
        <strain evidence="7 8">CGMCC 1.11030</strain>
    </source>
</reference>
<evidence type="ECO:0000256" key="2">
    <source>
        <dbReference type="ARBA" id="ARBA00022692"/>
    </source>
</evidence>
<feature type="transmembrane region" description="Helical" evidence="5">
    <location>
        <begin position="169"/>
        <end position="195"/>
    </location>
</feature>
<accession>A0A1I3D7I8</accession>